<dbReference type="GO" id="GO:0003677">
    <property type="term" value="F:DNA binding"/>
    <property type="evidence" value="ECO:0007669"/>
    <property type="project" value="UniProtKB-KW"/>
</dbReference>
<dbReference type="InParanoid" id="B9T454"/>
<dbReference type="InterPro" id="IPR015300">
    <property type="entry name" value="DNA-bd_pseudobarrel_sf"/>
</dbReference>
<dbReference type="CDD" id="cd10017">
    <property type="entry name" value="B3_DNA"/>
    <property type="match status" value="1"/>
</dbReference>
<name>B9T454_RICCO</name>
<accession>B9T454</accession>
<dbReference type="Pfam" id="PF02362">
    <property type="entry name" value="B3"/>
    <property type="match status" value="1"/>
</dbReference>
<dbReference type="InterPro" id="IPR003340">
    <property type="entry name" value="B3_DNA-bd"/>
</dbReference>
<keyword evidence="4" id="KW-0804">Transcription</keyword>
<reference evidence="8" key="1">
    <citation type="journal article" date="2010" name="Nat. Biotechnol.">
        <title>Draft genome sequence of the oilseed species Ricinus communis.</title>
        <authorList>
            <person name="Chan A.P."/>
            <person name="Crabtree J."/>
            <person name="Zhao Q."/>
            <person name="Lorenzi H."/>
            <person name="Orvis J."/>
            <person name="Puiu D."/>
            <person name="Melake-Berhan A."/>
            <person name="Jones K.M."/>
            <person name="Redman J."/>
            <person name="Chen G."/>
            <person name="Cahoon E.B."/>
            <person name="Gedil M."/>
            <person name="Stanke M."/>
            <person name="Haas B.J."/>
            <person name="Wortman J.R."/>
            <person name="Fraser-Liggett C.M."/>
            <person name="Ravel J."/>
            <person name="Rabinowicz P.D."/>
        </authorList>
    </citation>
    <scope>NUCLEOTIDE SEQUENCE [LARGE SCALE GENOMIC DNA]</scope>
    <source>
        <strain evidence="8">cv. Hale</strain>
    </source>
</reference>
<evidence type="ECO:0000256" key="1">
    <source>
        <dbReference type="ARBA" id="ARBA00004123"/>
    </source>
</evidence>
<dbReference type="EMBL" id="EQ974455">
    <property type="protein sequence ID" value="EEF29354.1"/>
    <property type="molecule type" value="Genomic_DNA"/>
</dbReference>
<keyword evidence="8" id="KW-1185">Reference proteome</keyword>
<comment type="subcellular location">
    <subcellularLocation>
        <location evidence="1">Nucleus</location>
    </subcellularLocation>
</comment>
<evidence type="ECO:0000256" key="3">
    <source>
        <dbReference type="ARBA" id="ARBA00023125"/>
    </source>
</evidence>
<organism evidence="7 8">
    <name type="scientific">Ricinus communis</name>
    <name type="common">Castor bean</name>
    <dbReference type="NCBI Taxonomy" id="3988"/>
    <lineage>
        <taxon>Eukaryota</taxon>
        <taxon>Viridiplantae</taxon>
        <taxon>Streptophyta</taxon>
        <taxon>Embryophyta</taxon>
        <taxon>Tracheophyta</taxon>
        <taxon>Spermatophyta</taxon>
        <taxon>Magnoliopsida</taxon>
        <taxon>eudicotyledons</taxon>
        <taxon>Gunneridae</taxon>
        <taxon>Pentapetalae</taxon>
        <taxon>rosids</taxon>
        <taxon>fabids</taxon>
        <taxon>Malpighiales</taxon>
        <taxon>Euphorbiaceae</taxon>
        <taxon>Acalyphoideae</taxon>
        <taxon>Acalypheae</taxon>
        <taxon>Ricinus</taxon>
    </lineage>
</organism>
<dbReference type="AlphaFoldDB" id="B9T454"/>
<proteinExistence type="predicted"/>
<gene>
    <name evidence="7" type="ORF">RCOM_0290450</name>
</gene>
<dbReference type="GO" id="GO:0005634">
    <property type="term" value="C:nucleus"/>
    <property type="evidence" value="ECO:0007669"/>
    <property type="project" value="UniProtKB-SubCell"/>
</dbReference>
<protein>
    <recommendedName>
        <fullName evidence="6">TF-B3 domain-containing protein</fullName>
    </recommendedName>
</protein>
<evidence type="ECO:0000256" key="2">
    <source>
        <dbReference type="ARBA" id="ARBA00023015"/>
    </source>
</evidence>
<keyword evidence="3" id="KW-0238">DNA-binding</keyword>
<evidence type="ECO:0000313" key="7">
    <source>
        <dbReference type="EMBL" id="EEF29354.1"/>
    </source>
</evidence>
<dbReference type="Gene3D" id="2.40.330.10">
    <property type="entry name" value="DNA-binding pseudobarrel domain"/>
    <property type="match status" value="1"/>
</dbReference>
<evidence type="ECO:0000256" key="4">
    <source>
        <dbReference type="ARBA" id="ARBA00023163"/>
    </source>
</evidence>
<dbReference type="SUPFAM" id="SSF101936">
    <property type="entry name" value="DNA-binding pseudobarrel domain"/>
    <property type="match status" value="1"/>
</dbReference>
<sequence length="126" mass="15120">MGDRNMQLIFRKILKQSHITHQLNIPEQVLQRYPIYNLEYSRNFTCYDKDGNLFPFRISIRRSPVYFKPYFARAVWGPFVEAKSLRVGDVVEFYTMIDNSEAGIQVRAWRQEPGTNNWRHVEEFMP</sequence>
<keyword evidence="2" id="KW-0805">Transcription regulation</keyword>
<evidence type="ECO:0000259" key="6">
    <source>
        <dbReference type="Pfam" id="PF02362"/>
    </source>
</evidence>
<keyword evidence="5" id="KW-0539">Nucleus</keyword>
<feature type="domain" description="TF-B3" evidence="6">
    <location>
        <begin position="10"/>
        <end position="108"/>
    </location>
</feature>
<evidence type="ECO:0000256" key="5">
    <source>
        <dbReference type="ARBA" id="ARBA00023242"/>
    </source>
</evidence>
<dbReference type="Proteomes" id="UP000008311">
    <property type="component" value="Unassembled WGS sequence"/>
</dbReference>
<evidence type="ECO:0000313" key="8">
    <source>
        <dbReference type="Proteomes" id="UP000008311"/>
    </source>
</evidence>